<dbReference type="Proteomes" id="UP000054018">
    <property type="component" value="Unassembled WGS sequence"/>
</dbReference>
<dbReference type="HOGENOM" id="CLU_028355_1_0_1"/>
<organism evidence="2 3">
    <name type="scientific">Pisolithus microcarpus 441</name>
    <dbReference type="NCBI Taxonomy" id="765257"/>
    <lineage>
        <taxon>Eukaryota</taxon>
        <taxon>Fungi</taxon>
        <taxon>Dikarya</taxon>
        <taxon>Basidiomycota</taxon>
        <taxon>Agaricomycotina</taxon>
        <taxon>Agaricomycetes</taxon>
        <taxon>Agaricomycetidae</taxon>
        <taxon>Boletales</taxon>
        <taxon>Sclerodermatineae</taxon>
        <taxon>Pisolithaceae</taxon>
        <taxon>Pisolithus</taxon>
    </lineage>
</organism>
<dbReference type="OrthoDB" id="10578622at2759"/>
<dbReference type="AlphaFoldDB" id="A0A0C9YUC2"/>
<protein>
    <submittedName>
        <fullName evidence="2">Uncharacterized protein</fullName>
    </submittedName>
</protein>
<sequence length="418" mass="46436">MLPALFGAAPPGVAHLLNTPCEIDEVYAHTTREDDEGHMHNAKVAQCLITWINRYLANIDRHTRKKPAKNPVATYVLSQWHPPTWMAAKGKSKHENYKPSVTGLAPQPPPAYKEHQAGPIEACEEPIITHEPNPAPQVERIPPVIELPTPVAVAIQVTTPTVPVVPPVAPHWGAPLSQWREHVRKYLDVEETSHFLGVPGPLKELVEDKEAALVQRIRGFVLEGYFAPHFHYDSNRHGWHHNFTRLFAVAGWYRAIVKSEGLTIVPGAKGTWDAPKDVTPSPVDIAWYLARNGLSFQEADDLYSWGVSFLQDKSDALQEKGQQCHDSLTWGDYLQGTPEDHIADQRPLEYYLECAQELGLSDFQDVKPIPANMNLLSGVEVVGGVIAATNCDDDWDLDALMASNVQQMDINDLGPAPM</sequence>
<name>A0A0C9YUC2_9AGAM</name>
<dbReference type="EMBL" id="KN833767">
    <property type="protein sequence ID" value="KIK20331.1"/>
    <property type="molecule type" value="Genomic_DNA"/>
</dbReference>
<accession>A0A0C9YUC2</accession>
<evidence type="ECO:0000256" key="1">
    <source>
        <dbReference type="SAM" id="MobiDB-lite"/>
    </source>
</evidence>
<feature type="region of interest" description="Disordered" evidence="1">
    <location>
        <begin position="96"/>
        <end position="115"/>
    </location>
</feature>
<keyword evidence="3" id="KW-1185">Reference proteome</keyword>
<proteinExistence type="predicted"/>
<reference evidence="2 3" key="1">
    <citation type="submission" date="2014-04" db="EMBL/GenBank/DDBJ databases">
        <authorList>
            <consortium name="DOE Joint Genome Institute"/>
            <person name="Kuo A."/>
            <person name="Kohler A."/>
            <person name="Costa M.D."/>
            <person name="Nagy L.G."/>
            <person name="Floudas D."/>
            <person name="Copeland A."/>
            <person name="Barry K.W."/>
            <person name="Cichocki N."/>
            <person name="Veneault-Fourrey C."/>
            <person name="LaButti K."/>
            <person name="Lindquist E.A."/>
            <person name="Lipzen A."/>
            <person name="Lundell T."/>
            <person name="Morin E."/>
            <person name="Murat C."/>
            <person name="Sun H."/>
            <person name="Tunlid A."/>
            <person name="Henrissat B."/>
            <person name="Grigoriev I.V."/>
            <person name="Hibbett D.S."/>
            <person name="Martin F."/>
            <person name="Nordberg H.P."/>
            <person name="Cantor M.N."/>
            <person name="Hua S.X."/>
        </authorList>
    </citation>
    <scope>NUCLEOTIDE SEQUENCE [LARGE SCALE GENOMIC DNA]</scope>
    <source>
        <strain evidence="2 3">441</strain>
    </source>
</reference>
<gene>
    <name evidence="2" type="ORF">PISMIDRAFT_13082</name>
</gene>
<reference evidence="3" key="2">
    <citation type="submission" date="2015-01" db="EMBL/GenBank/DDBJ databases">
        <title>Evolutionary Origins and Diversification of the Mycorrhizal Mutualists.</title>
        <authorList>
            <consortium name="DOE Joint Genome Institute"/>
            <consortium name="Mycorrhizal Genomics Consortium"/>
            <person name="Kohler A."/>
            <person name="Kuo A."/>
            <person name="Nagy L.G."/>
            <person name="Floudas D."/>
            <person name="Copeland A."/>
            <person name="Barry K.W."/>
            <person name="Cichocki N."/>
            <person name="Veneault-Fourrey C."/>
            <person name="LaButti K."/>
            <person name="Lindquist E.A."/>
            <person name="Lipzen A."/>
            <person name="Lundell T."/>
            <person name="Morin E."/>
            <person name="Murat C."/>
            <person name="Riley R."/>
            <person name="Ohm R."/>
            <person name="Sun H."/>
            <person name="Tunlid A."/>
            <person name="Henrissat B."/>
            <person name="Grigoriev I.V."/>
            <person name="Hibbett D.S."/>
            <person name="Martin F."/>
        </authorList>
    </citation>
    <scope>NUCLEOTIDE SEQUENCE [LARGE SCALE GENOMIC DNA]</scope>
    <source>
        <strain evidence="3">441</strain>
    </source>
</reference>
<evidence type="ECO:0000313" key="3">
    <source>
        <dbReference type="Proteomes" id="UP000054018"/>
    </source>
</evidence>
<evidence type="ECO:0000313" key="2">
    <source>
        <dbReference type="EMBL" id="KIK20331.1"/>
    </source>
</evidence>